<dbReference type="Proteomes" id="UP000035352">
    <property type="component" value="Chromosome"/>
</dbReference>
<keyword evidence="3" id="KW-1185">Reference proteome</keyword>
<organism evidence="2 3">
    <name type="scientific">Caldimonas brevitalea</name>
    <dbReference type="NCBI Taxonomy" id="413882"/>
    <lineage>
        <taxon>Bacteria</taxon>
        <taxon>Pseudomonadati</taxon>
        <taxon>Pseudomonadota</taxon>
        <taxon>Betaproteobacteria</taxon>
        <taxon>Burkholderiales</taxon>
        <taxon>Sphaerotilaceae</taxon>
        <taxon>Caldimonas</taxon>
    </lineage>
</organism>
<sequence>MGGLVAPVPSDAAHEASSAPVRHETTRYASRPAQAFWRVSLTAERAASAKRTPQTLQPL</sequence>
<protein>
    <submittedName>
        <fullName evidence="2">Uncharacterized protein</fullName>
    </submittedName>
</protein>
<dbReference type="STRING" id="413882.AAW51_5449"/>
<accession>A0A0G3C026</accession>
<evidence type="ECO:0000313" key="3">
    <source>
        <dbReference type="Proteomes" id="UP000035352"/>
    </source>
</evidence>
<reference evidence="2 3" key="1">
    <citation type="submission" date="2015-05" db="EMBL/GenBank/DDBJ databases">
        <authorList>
            <person name="Tang B."/>
            <person name="Yu Y."/>
        </authorList>
    </citation>
    <scope>NUCLEOTIDE SEQUENCE [LARGE SCALE GENOMIC DNA]</scope>
    <source>
        <strain evidence="2 3">DSM 7029</strain>
    </source>
</reference>
<evidence type="ECO:0000313" key="2">
    <source>
        <dbReference type="EMBL" id="AKJ32140.1"/>
    </source>
</evidence>
<dbReference type="AlphaFoldDB" id="A0A0G3C026"/>
<evidence type="ECO:0000256" key="1">
    <source>
        <dbReference type="SAM" id="MobiDB-lite"/>
    </source>
</evidence>
<dbReference type="EMBL" id="CP011371">
    <property type="protein sequence ID" value="AKJ32140.1"/>
    <property type="molecule type" value="Genomic_DNA"/>
</dbReference>
<dbReference type="KEGG" id="pbh:AAW51_5449"/>
<proteinExistence type="predicted"/>
<gene>
    <name evidence="2" type="ORF">AAW51_5449</name>
</gene>
<feature type="region of interest" description="Disordered" evidence="1">
    <location>
        <begin position="1"/>
        <end position="29"/>
    </location>
</feature>
<name>A0A0G3C026_9BURK</name>